<dbReference type="InterPro" id="IPR036388">
    <property type="entry name" value="WH-like_DNA-bd_sf"/>
</dbReference>
<name>A0A834IJ36_RHYFE</name>
<evidence type="ECO:0000256" key="1">
    <source>
        <dbReference type="ARBA" id="ARBA00004123"/>
    </source>
</evidence>
<keyword evidence="2" id="KW-0238">DNA-binding</keyword>
<comment type="caution">
    <text evidence="5">The sequence shown here is derived from an EMBL/GenBank/DDBJ whole genome shotgun (WGS) entry which is preliminary data.</text>
</comment>
<dbReference type="Pfam" id="PF04218">
    <property type="entry name" value="CENP-B_N"/>
    <property type="match status" value="1"/>
</dbReference>
<protein>
    <recommendedName>
        <fullName evidence="4">HTH psq-type domain-containing protein</fullName>
    </recommendedName>
</protein>
<organism evidence="5 6">
    <name type="scientific">Rhynchophorus ferrugineus</name>
    <name type="common">Red palm weevil</name>
    <name type="synonym">Curculio ferrugineus</name>
    <dbReference type="NCBI Taxonomy" id="354439"/>
    <lineage>
        <taxon>Eukaryota</taxon>
        <taxon>Metazoa</taxon>
        <taxon>Ecdysozoa</taxon>
        <taxon>Arthropoda</taxon>
        <taxon>Hexapoda</taxon>
        <taxon>Insecta</taxon>
        <taxon>Pterygota</taxon>
        <taxon>Neoptera</taxon>
        <taxon>Endopterygota</taxon>
        <taxon>Coleoptera</taxon>
        <taxon>Polyphaga</taxon>
        <taxon>Cucujiformia</taxon>
        <taxon>Curculionidae</taxon>
        <taxon>Dryophthorinae</taxon>
        <taxon>Rhynchophorus</taxon>
    </lineage>
</organism>
<dbReference type="GO" id="GO:0005634">
    <property type="term" value="C:nucleus"/>
    <property type="evidence" value="ECO:0007669"/>
    <property type="project" value="UniProtKB-SubCell"/>
</dbReference>
<evidence type="ECO:0000256" key="3">
    <source>
        <dbReference type="SAM" id="MobiDB-lite"/>
    </source>
</evidence>
<keyword evidence="2" id="KW-0539">Nucleus</keyword>
<dbReference type="GO" id="GO:0003677">
    <property type="term" value="F:DNA binding"/>
    <property type="evidence" value="ECO:0007669"/>
    <property type="project" value="UniProtKB-UniRule"/>
</dbReference>
<feature type="domain" description="HTH psq-type" evidence="4">
    <location>
        <begin position="1"/>
        <end position="50"/>
    </location>
</feature>
<feature type="compositionally biased region" description="Low complexity" evidence="3">
    <location>
        <begin position="141"/>
        <end position="152"/>
    </location>
</feature>
<evidence type="ECO:0000313" key="6">
    <source>
        <dbReference type="Proteomes" id="UP000625711"/>
    </source>
</evidence>
<feature type="region of interest" description="Disordered" evidence="3">
    <location>
        <begin position="80"/>
        <end position="152"/>
    </location>
</feature>
<feature type="compositionally biased region" description="Low complexity" evidence="3">
    <location>
        <begin position="81"/>
        <end position="93"/>
    </location>
</feature>
<gene>
    <name evidence="5" type="ORF">GWI33_005571</name>
</gene>
<keyword evidence="6" id="KW-1185">Reference proteome</keyword>
<feature type="compositionally biased region" description="Polar residues" evidence="3">
    <location>
        <begin position="111"/>
        <end position="126"/>
    </location>
</feature>
<proteinExistence type="predicted"/>
<reference evidence="5" key="1">
    <citation type="submission" date="2020-08" db="EMBL/GenBank/DDBJ databases">
        <title>Genome sequencing and assembly of the red palm weevil Rhynchophorus ferrugineus.</title>
        <authorList>
            <person name="Dias G.B."/>
            <person name="Bergman C.M."/>
            <person name="Manee M."/>
        </authorList>
    </citation>
    <scope>NUCLEOTIDE SEQUENCE</scope>
    <source>
        <strain evidence="5">AA-2017</strain>
        <tissue evidence="5">Whole larva</tissue>
    </source>
</reference>
<dbReference type="OrthoDB" id="6624814at2759"/>
<dbReference type="PROSITE" id="PS50960">
    <property type="entry name" value="HTH_PSQ"/>
    <property type="match status" value="1"/>
</dbReference>
<sequence>MSKKGEVKSLREKLIAISKVRSGKSKASVAREMHVPESTLRGWCKNQQRIFSQALAESTGECSTPAKRTRYSNPSCDRFRSNASYATSSRSSTPQSEERVVLEPHAVPGSLNLSGDSAVSDASQLGDTPMDLTTRGVTNGSSSTASGSSVRSPVPQYLYRNFWTSYKMSMDTHSHLSHREVLETILRNGRDDLEATRIRAEAVSCGSLFLNYLVTERPEFVTSDELFILQELLTKLRSAD</sequence>
<dbReference type="AlphaFoldDB" id="A0A834IJ36"/>
<dbReference type="Proteomes" id="UP000625711">
    <property type="component" value="Unassembled WGS sequence"/>
</dbReference>
<dbReference type="EMBL" id="JAACXV010000277">
    <property type="protein sequence ID" value="KAF7280714.1"/>
    <property type="molecule type" value="Genomic_DNA"/>
</dbReference>
<feature type="DNA-binding region" description="H-T-H motif" evidence="2">
    <location>
        <begin position="26"/>
        <end position="46"/>
    </location>
</feature>
<dbReference type="InterPro" id="IPR009057">
    <property type="entry name" value="Homeodomain-like_sf"/>
</dbReference>
<dbReference type="Gene3D" id="1.10.10.10">
    <property type="entry name" value="Winged helix-like DNA-binding domain superfamily/Winged helix DNA-binding domain"/>
    <property type="match status" value="1"/>
</dbReference>
<comment type="subcellular location">
    <subcellularLocation>
        <location evidence="1 2">Nucleus</location>
    </subcellularLocation>
</comment>
<accession>A0A834IJ36</accession>
<dbReference type="SUPFAM" id="SSF46689">
    <property type="entry name" value="Homeodomain-like"/>
    <property type="match status" value="1"/>
</dbReference>
<evidence type="ECO:0000259" key="4">
    <source>
        <dbReference type="PROSITE" id="PS50960"/>
    </source>
</evidence>
<evidence type="ECO:0000256" key="2">
    <source>
        <dbReference type="PROSITE-ProRule" id="PRU00320"/>
    </source>
</evidence>
<dbReference type="InterPro" id="IPR007889">
    <property type="entry name" value="HTH_Psq"/>
</dbReference>
<evidence type="ECO:0000313" key="5">
    <source>
        <dbReference type="EMBL" id="KAF7280714.1"/>
    </source>
</evidence>